<keyword evidence="1" id="KW-1133">Transmembrane helix</keyword>
<keyword evidence="3" id="KW-1185">Reference proteome</keyword>
<dbReference type="EMBL" id="RYZH01000050">
    <property type="protein sequence ID" value="RUL84347.1"/>
    <property type="molecule type" value="Genomic_DNA"/>
</dbReference>
<sequence>MLAPAGVAAILLASFAFFWHSRDWNSASRLMLTYAIVDQGTIRLDAYRAQTNDIAQVDGRYYTDKQPGYSLASVVPYAIAKAALGLPDHPIGGPALRYWPGDYWATLGTAGLATAIGAAVLVVLAGRVGCRPRGAALIGLAYGLATPAYAYATMSYGHQLASACLLASLALLDRPGALRPGIGMAAAGFLAAFGSVVELSAGPISALLGLLAVARVISRDVPVRGLLAFSAGAAGPTALLMGYNVLVFGSPIDIGYAHHATQQFAEVHSAENPLGLRGPDWGKVLPLLWGSYRGLFFYAPILMLAPVGWAALLARGRVGLAIVSLLASVSVFLVNVSYPEWTGGWSTGPRLLVPLIPFAMVGVAGVVASGGKPAAIVSGLLALAGGGLILLFQGVGARLPQDVADPLREVVLPLWTGSRLPPWWIGERFTRTIVSEGVPGWFGRLGPGEQWLQFLPLVAGQLAAILALMAVLGRRPAPTPID</sequence>
<keyword evidence="1" id="KW-0812">Transmembrane</keyword>
<dbReference type="OrthoDB" id="246802at2"/>
<organism evidence="2 3">
    <name type="scientific">Tautonia sociabilis</name>
    <dbReference type="NCBI Taxonomy" id="2080755"/>
    <lineage>
        <taxon>Bacteria</taxon>
        <taxon>Pseudomonadati</taxon>
        <taxon>Planctomycetota</taxon>
        <taxon>Planctomycetia</taxon>
        <taxon>Isosphaerales</taxon>
        <taxon>Isosphaeraceae</taxon>
        <taxon>Tautonia</taxon>
    </lineage>
</organism>
<reference evidence="2 3" key="2">
    <citation type="submission" date="2019-01" db="EMBL/GenBank/DDBJ databases">
        <title>Tautonia sociabilis, a novel thermotolerant planctomycete of Isosphaeraceae family, isolated from a 4000 m deep subterranean habitat.</title>
        <authorList>
            <person name="Kovaleva O.L."/>
            <person name="Elcheninov A.G."/>
            <person name="Van Heerden E."/>
            <person name="Toshchakov S.V."/>
            <person name="Novikov A."/>
            <person name="Bonch-Osmolovskaya E.A."/>
            <person name="Kublanov I.V."/>
        </authorList>
    </citation>
    <scope>NUCLEOTIDE SEQUENCE [LARGE SCALE GENOMIC DNA]</scope>
    <source>
        <strain evidence="2 3">GM2012</strain>
    </source>
</reference>
<feature type="transmembrane region" description="Helical" evidence="1">
    <location>
        <begin position="134"/>
        <end position="152"/>
    </location>
</feature>
<gene>
    <name evidence="2" type="ORF">TsocGM_20655</name>
</gene>
<feature type="transmembrane region" description="Helical" evidence="1">
    <location>
        <begin position="375"/>
        <end position="395"/>
    </location>
</feature>
<evidence type="ECO:0008006" key="4">
    <source>
        <dbReference type="Google" id="ProtNLM"/>
    </source>
</evidence>
<reference evidence="2 3" key="1">
    <citation type="submission" date="2018-12" db="EMBL/GenBank/DDBJ databases">
        <authorList>
            <person name="Toschakov S.V."/>
        </authorList>
    </citation>
    <scope>NUCLEOTIDE SEQUENCE [LARGE SCALE GENOMIC DNA]</scope>
    <source>
        <strain evidence="2 3">GM2012</strain>
    </source>
</reference>
<evidence type="ECO:0000256" key="1">
    <source>
        <dbReference type="SAM" id="Phobius"/>
    </source>
</evidence>
<dbReference type="AlphaFoldDB" id="A0A432MF26"/>
<feature type="transmembrane region" description="Helical" evidence="1">
    <location>
        <begin position="451"/>
        <end position="472"/>
    </location>
</feature>
<comment type="caution">
    <text evidence="2">The sequence shown here is derived from an EMBL/GenBank/DDBJ whole genome shotgun (WGS) entry which is preliminary data.</text>
</comment>
<feature type="transmembrane region" description="Helical" evidence="1">
    <location>
        <begin position="181"/>
        <end position="214"/>
    </location>
</feature>
<name>A0A432MF26_9BACT</name>
<feature type="transmembrane region" description="Helical" evidence="1">
    <location>
        <begin position="295"/>
        <end position="313"/>
    </location>
</feature>
<feature type="transmembrane region" description="Helical" evidence="1">
    <location>
        <begin position="226"/>
        <end position="246"/>
    </location>
</feature>
<keyword evidence="1" id="KW-0472">Membrane</keyword>
<accession>A0A432MF26</accession>
<feature type="transmembrane region" description="Helical" evidence="1">
    <location>
        <begin position="320"/>
        <end position="339"/>
    </location>
</feature>
<evidence type="ECO:0000313" key="3">
    <source>
        <dbReference type="Proteomes" id="UP000280296"/>
    </source>
</evidence>
<feature type="transmembrane region" description="Helical" evidence="1">
    <location>
        <begin position="103"/>
        <end position="125"/>
    </location>
</feature>
<dbReference type="Proteomes" id="UP000280296">
    <property type="component" value="Unassembled WGS sequence"/>
</dbReference>
<proteinExistence type="predicted"/>
<evidence type="ECO:0000313" key="2">
    <source>
        <dbReference type="EMBL" id="RUL84347.1"/>
    </source>
</evidence>
<protein>
    <recommendedName>
        <fullName evidence="4">Glycosyltransferase RgtA/B/C/D-like domain-containing protein</fullName>
    </recommendedName>
</protein>
<feature type="transmembrane region" description="Helical" evidence="1">
    <location>
        <begin position="351"/>
        <end position="368"/>
    </location>
</feature>